<name>A0A1M5W9T1_9BRAD</name>
<dbReference type="Gene3D" id="3.40.190.10">
    <property type="entry name" value="Periplasmic binding protein-like II"/>
    <property type="match status" value="1"/>
</dbReference>
<dbReference type="PANTHER" id="PTHR42928">
    <property type="entry name" value="TRICARBOXYLATE-BINDING PROTEIN"/>
    <property type="match status" value="1"/>
</dbReference>
<keyword evidence="3" id="KW-0675">Receptor</keyword>
<dbReference type="InterPro" id="IPR042100">
    <property type="entry name" value="Bug_dom1"/>
</dbReference>
<dbReference type="Gene3D" id="3.40.190.150">
    <property type="entry name" value="Bordetella uptake gene, domain 1"/>
    <property type="match status" value="1"/>
</dbReference>
<protein>
    <submittedName>
        <fullName evidence="3">Tripartite-type tricarboxylate transporter, receptor component TctC</fullName>
    </submittedName>
</protein>
<dbReference type="Pfam" id="PF03401">
    <property type="entry name" value="TctC"/>
    <property type="match status" value="1"/>
</dbReference>
<dbReference type="AlphaFoldDB" id="A0A1M5W9T1"/>
<dbReference type="InterPro" id="IPR005064">
    <property type="entry name" value="BUG"/>
</dbReference>
<evidence type="ECO:0000313" key="4">
    <source>
        <dbReference type="Proteomes" id="UP000189796"/>
    </source>
</evidence>
<dbReference type="Proteomes" id="UP000189796">
    <property type="component" value="Chromosome I"/>
</dbReference>
<gene>
    <name evidence="3" type="ORF">SAMN05443248_6437</name>
</gene>
<reference evidence="3 4" key="1">
    <citation type="submission" date="2016-11" db="EMBL/GenBank/DDBJ databases">
        <authorList>
            <person name="Jaros S."/>
            <person name="Januszkiewicz K."/>
            <person name="Wedrychowicz H."/>
        </authorList>
    </citation>
    <scope>NUCLEOTIDE SEQUENCE [LARGE SCALE GENOMIC DNA]</scope>
    <source>
        <strain evidence="3 4">GAS138</strain>
    </source>
</reference>
<accession>A0A1M5W9T1</accession>
<feature type="signal peptide" evidence="2">
    <location>
        <begin position="1"/>
        <end position="22"/>
    </location>
</feature>
<dbReference type="PIRSF" id="PIRSF017082">
    <property type="entry name" value="YflP"/>
    <property type="match status" value="1"/>
</dbReference>
<keyword evidence="2" id="KW-0732">Signal</keyword>
<evidence type="ECO:0000256" key="2">
    <source>
        <dbReference type="SAM" id="SignalP"/>
    </source>
</evidence>
<dbReference type="EMBL" id="LT670817">
    <property type="protein sequence ID" value="SHH84255.1"/>
    <property type="molecule type" value="Genomic_DNA"/>
</dbReference>
<dbReference type="PANTHER" id="PTHR42928:SF5">
    <property type="entry name" value="BLR1237 PROTEIN"/>
    <property type="match status" value="1"/>
</dbReference>
<proteinExistence type="inferred from homology"/>
<evidence type="ECO:0000313" key="3">
    <source>
        <dbReference type="EMBL" id="SHH84255.1"/>
    </source>
</evidence>
<dbReference type="SUPFAM" id="SSF53850">
    <property type="entry name" value="Periplasmic binding protein-like II"/>
    <property type="match status" value="1"/>
</dbReference>
<feature type="chain" id="PRO_5013087501" evidence="2">
    <location>
        <begin position="23"/>
        <end position="318"/>
    </location>
</feature>
<organism evidence="3 4">
    <name type="scientific">Bradyrhizobium erythrophlei</name>
    <dbReference type="NCBI Taxonomy" id="1437360"/>
    <lineage>
        <taxon>Bacteria</taxon>
        <taxon>Pseudomonadati</taxon>
        <taxon>Pseudomonadota</taxon>
        <taxon>Alphaproteobacteria</taxon>
        <taxon>Hyphomicrobiales</taxon>
        <taxon>Nitrobacteraceae</taxon>
        <taxon>Bradyrhizobium</taxon>
    </lineage>
</organism>
<evidence type="ECO:0000256" key="1">
    <source>
        <dbReference type="ARBA" id="ARBA00006987"/>
    </source>
</evidence>
<comment type="similarity">
    <text evidence="1">Belongs to the UPF0065 (bug) family.</text>
</comment>
<dbReference type="CDD" id="cd07012">
    <property type="entry name" value="PBP2_Bug_TTT"/>
    <property type="match status" value="1"/>
</dbReference>
<sequence length="318" mass="34144">MRHALIVAGCLLLGSAAVSGVAAEDAYPTRPITFIVPWGPGGGADQLARIAGKLMEQQLKVSFPVINVAGATGQTGLTKLVTGPADGYTIEVMTGDTFALFAAANARFKLDQLVPLGVMIQQPSGFFVKMDSPWKTWADVEAAAREKPLRVAVTGFGSPDDFTVNYFRSKGLKLESVPFAEPGLRYSSVIGGQSDLVYEQAGDIRSFLDGKQIRPVLFFSDKPFEAYPDIPYSKKLGYDVKLPQFRVIVAKAGTSPAQVKVLTEAIKKVGTDPEFTAYLKQQLGEPQSFVAAGDAIPYMNKWLEEASALSASSKAKQP</sequence>